<dbReference type="Proteomes" id="UP000184499">
    <property type="component" value="Unassembled WGS sequence"/>
</dbReference>
<dbReference type="EMBL" id="KV878680">
    <property type="protein sequence ID" value="OJJ75918.1"/>
    <property type="molecule type" value="Genomic_DNA"/>
</dbReference>
<evidence type="ECO:0000313" key="2">
    <source>
        <dbReference type="Proteomes" id="UP000184499"/>
    </source>
</evidence>
<organism evidence="1 2">
    <name type="scientific">Aspergillus brasiliensis (strain CBS 101740 / IMI 381727 / IBT 21946)</name>
    <dbReference type="NCBI Taxonomy" id="767769"/>
    <lineage>
        <taxon>Eukaryota</taxon>
        <taxon>Fungi</taxon>
        <taxon>Dikarya</taxon>
        <taxon>Ascomycota</taxon>
        <taxon>Pezizomycotina</taxon>
        <taxon>Eurotiomycetes</taxon>
        <taxon>Eurotiomycetidae</taxon>
        <taxon>Eurotiales</taxon>
        <taxon>Aspergillaceae</taxon>
        <taxon>Aspergillus</taxon>
        <taxon>Aspergillus subgen. Circumdati</taxon>
    </lineage>
</organism>
<dbReference type="AlphaFoldDB" id="A0A1L9UW29"/>
<protein>
    <submittedName>
        <fullName evidence="1">Uncharacterized protein</fullName>
    </submittedName>
</protein>
<gene>
    <name evidence="1" type="ORF">ASPBRDRAFT_386589</name>
</gene>
<accession>A0A1L9UW29</accession>
<sequence>MLSCPGSSPLHRLSCVCVFYSFPAAIAAAATDSLRPGKGQTGGGALLLLFLGRDGGAKLKRWALDTGGLCSKARVMPITVSLGLSRFSSDQPLWRPRRVGGVWAIWMSRLVGSVRGFEN</sequence>
<evidence type="ECO:0000313" key="1">
    <source>
        <dbReference type="EMBL" id="OJJ75918.1"/>
    </source>
</evidence>
<reference evidence="2" key="1">
    <citation type="journal article" date="2017" name="Genome Biol.">
        <title>Comparative genomics reveals high biological diversity and specific adaptations in the industrially and medically important fungal genus Aspergillus.</title>
        <authorList>
            <person name="de Vries R.P."/>
            <person name="Riley R."/>
            <person name="Wiebenga A."/>
            <person name="Aguilar-Osorio G."/>
            <person name="Amillis S."/>
            <person name="Uchima C.A."/>
            <person name="Anderluh G."/>
            <person name="Asadollahi M."/>
            <person name="Askin M."/>
            <person name="Barry K."/>
            <person name="Battaglia E."/>
            <person name="Bayram O."/>
            <person name="Benocci T."/>
            <person name="Braus-Stromeyer S.A."/>
            <person name="Caldana C."/>
            <person name="Canovas D."/>
            <person name="Cerqueira G.C."/>
            <person name="Chen F."/>
            <person name="Chen W."/>
            <person name="Choi C."/>
            <person name="Clum A."/>
            <person name="Dos Santos R.A."/>
            <person name="Damasio A.R."/>
            <person name="Diallinas G."/>
            <person name="Emri T."/>
            <person name="Fekete E."/>
            <person name="Flipphi M."/>
            <person name="Freyberg S."/>
            <person name="Gallo A."/>
            <person name="Gournas C."/>
            <person name="Habgood R."/>
            <person name="Hainaut M."/>
            <person name="Harispe M.L."/>
            <person name="Henrissat B."/>
            <person name="Hilden K.S."/>
            <person name="Hope R."/>
            <person name="Hossain A."/>
            <person name="Karabika E."/>
            <person name="Karaffa L."/>
            <person name="Karanyi Z."/>
            <person name="Krasevec N."/>
            <person name="Kuo A."/>
            <person name="Kusch H."/>
            <person name="LaButti K."/>
            <person name="Lagendijk E.L."/>
            <person name="Lapidus A."/>
            <person name="Levasseur A."/>
            <person name="Lindquist E."/>
            <person name="Lipzen A."/>
            <person name="Logrieco A.F."/>
            <person name="MacCabe A."/>
            <person name="Maekelae M.R."/>
            <person name="Malavazi I."/>
            <person name="Melin P."/>
            <person name="Meyer V."/>
            <person name="Mielnichuk N."/>
            <person name="Miskei M."/>
            <person name="Molnar A.P."/>
            <person name="Mule G."/>
            <person name="Ngan C.Y."/>
            <person name="Orejas M."/>
            <person name="Orosz E."/>
            <person name="Ouedraogo J.P."/>
            <person name="Overkamp K.M."/>
            <person name="Park H.-S."/>
            <person name="Perrone G."/>
            <person name="Piumi F."/>
            <person name="Punt P.J."/>
            <person name="Ram A.F."/>
            <person name="Ramon A."/>
            <person name="Rauscher S."/>
            <person name="Record E."/>
            <person name="Riano-Pachon D.M."/>
            <person name="Robert V."/>
            <person name="Roehrig J."/>
            <person name="Ruller R."/>
            <person name="Salamov A."/>
            <person name="Salih N.S."/>
            <person name="Samson R.A."/>
            <person name="Sandor E."/>
            <person name="Sanguinetti M."/>
            <person name="Schuetze T."/>
            <person name="Sepcic K."/>
            <person name="Shelest E."/>
            <person name="Sherlock G."/>
            <person name="Sophianopoulou V."/>
            <person name="Squina F.M."/>
            <person name="Sun H."/>
            <person name="Susca A."/>
            <person name="Todd R.B."/>
            <person name="Tsang A."/>
            <person name="Unkles S.E."/>
            <person name="van de Wiele N."/>
            <person name="van Rossen-Uffink D."/>
            <person name="Oliveira J.V."/>
            <person name="Vesth T.C."/>
            <person name="Visser J."/>
            <person name="Yu J.-H."/>
            <person name="Zhou M."/>
            <person name="Andersen M.R."/>
            <person name="Archer D.B."/>
            <person name="Baker S.E."/>
            <person name="Benoit I."/>
            <person name="Brakhage A.A."/>
            <person name="Braus G.H."/>
            <person name="Fischer R."/>
            <person name="Frisvad J.C."/>
            <person name="Goldman G.H."/>
            <person name="Houbraken J."/>
            <person name="Oakley B."/>
            <person name="Pocsi I."/>
            <person name="Scazzocchio C."/>
            <person name="Seiboth B."/>
            <person name="vanKuyk P.A."/>
            <person name="Wortman J."/>
            <person name="Dyer P.S."/>
            <person name="Grigoriev I.V."/>
        </authorList>
    </citation>
    <scope>NUCLEOTIDE SEQUENCE [LARGE SCALE GENOMIC DNA]</scope>
    <source>
        <strain evidence="2">CBS 101740 / IMI 381727 / IBT 21946</strain>
    </source>
</reference>
<name>A0A1L9UW29_ASPBC</name>
<dbReference type="GeneID" id="93576469"/>
<dbReference type="VEuPathDB" id="FungiDB:ASPBRDRAFT_386589"/>
<dbReference type="RefSeq" id="XP_067483165.1">
    <property type="nucleotide sequence ID" value="XM_067623981.1"/>
</dbReference>
<dbReference type="OrthoDB" id="10436861at2759"/>
<proteinExistence type="predicted"/>
<keyword evidence="2" id="KW-1185">Reference proteome</keyword>